<feature type="compositionally biased region" description="Basic and acidic residues" evidence="5">
    <location>
        <begin position="435"/>
        <end position="447"/>
    </location>
</feature>
<feature type="region of interest" description="Disordered" evidence="5">
    <location>
        <begin position="1037"/>
        <end position="1066"/>
    </location>
</feature>
<feature type="compositionally biased region" description="Low complexity" evidence="5">
    <location>
        <begin position="224"/>
        <end position="235"/>
    </location>
</feature>
<dbReference type="OrthoDB" id="109543at2759"/>
<dbReference type="Proteomes" id="UP000559256">
    <property type="component" value="Unassembled WGS sequence"/>
</dbReference>
<dbReference type="SMART" id="SM00212">
    <property type="entry name" value="UBCc"/>
    <property type="match status" value="1"/>
</dbReference>
<evidence type="ECO:0000256" key="5">
    <source>
        <dbReference type="SAM" id="MobiDB-lite"/>
    </source>
</evidence>
<dbReference type="GO" id="GO:0016779">
    <property type="term" value="F:nucleotidyltransferase activity"/>
    <property type="evidence" value="ECO:0007669"/>
    <property type="project" value="UniProtKB-KW"/>
</dbReference>
<reference evidence="7 8" key="1">
    <citation type="journal article" date="2020" name="ISME J.">
        <title>Uncovering the hidden diversity of litter-decomposition mechanisms in mushroom-forming fungi.</title>
        <authorList>
            <person name="Floudas D."/>
            <person name="Bentzer J."/>
            <person name="Ahren D."/>
            <person name="Johansson T."/>
            <person name="Persson P."/>
            <person name="Tunlid A."/>
        </authorList>
    </citation>
    <scope>NUCLEOTIDE SEQUENCE [LARGE SCALE GENOMIC DNA]</scope>
    <source>
        <strain evidence="7 8">CBS 291.85</strain>
    </source>
</reference>
<keyword evidence="4" id="KW-0520">NAD</keyword>
<feature type="region of interest" description="Disordered" evidence="5">
    <location>
        <begin position="1"/>
        <end position="38"/>
    </location>
</feature>
<evidence type="ECO:0000259" key="6">
    <source>
        <dbReference type="PROSITE" id="PS50127"/>
    </source>
</evidence>
<dbReference type="Pfam" id="PF00179">
    <property type="entry name" value="UQ_con"/>
    <property type="match status" value="1"/>
</dbReference>
<dbReference type="SUPFAM" id="SSF54495">
    <property type="entry name" value="UBC-like"/>
    <property type="match status" value="1"/>
</dbReference>
<dbReference type="Pfam" id="PF00644">
    <property type="entry name" value="PARP"/>
    <property type="match status" value="1"/>
</dbReference>
<organism evidence="7 8">
    <name type="scientific">Tetrapyrgos nigripes</name>
    <dbReference type="NCBI Taxonomy" id="182062"/>
    <lineage>
        <taxon>Eukaryota</taxon>
        <taxon>Fungi</taxon>
        <taxon>Dikarya</taxon>
        <taxon>Basidiomycota</taxon>
        <taxon>Agaricomycotina</taxon>
        <taxon>Agaricomycetes</taxon>
        <taxon>Agaricomycetidae</taxon>
        <taxon>Agaricales</taxon>
        <taxon>Marasmiineae</taxon>
        <taxon>Marasmiaceae</taxon>
        <taxon>Tetrapyrgos</taxon>
    </lineage>
</organism>
<feature type="compositionally biased region" description="Gly residues" evidence="5">
    <location>
        <begin position="528"/>
        <end position="538"/>
    </location>
</feature>
<keyword evidence="1" id="KW-0328">Glycosyltransferase</keyword>
<dbReference type="PROSITE" id="PS50127">
    <property type="entry name" value="UBC_2"/>
    <property type="match status" value="1"/>
</dbReference>
<evidence type="ECO:0000256" key="4">
    <source>
        <dbReference type="ARBA" id="ARBA00023027"/>
    </source>
</evidence>
<protein>
    <recommendedName>
        <fullName evidence="6">UBC core domain-containing protein</fullName>
    </recommendedName>
</protein>
<feature type="compositionally biased region" description="Low complexity" evidence="5">
    <location>
        <begin position="180"/>
        <end position="190"/>
    </location>
</feature>
<feature type="compositionally biased region" description="Acidic residues" evidence="5">
    <location>
        <begin position="197"/>
        <end position="223"/>
    </location>
</feature>
<dbReference type="SUPFAM" id="SSF56399">
    <property type="entry name" value="ADP-ribosylation"/>
    <property type="match status" value="1"/>
</dbReference>
<keyword evidence="2" id="KW-0808">Transferase</keyword>
<feature type="compositionally biased region" description="Low complexity" evidence="5">
    <location>
        <begin position="1045"/>
        <end position="1064"/>
    </location>
</feature>
<dbReference type="InterPro" id="IPR012317">
    <property type="entry name" value="Poly(ADP-ribose)pol_cat_dom"/>
</dbReference>
<name>A0A8H5FMK6_9AGAR</name>
<evidence type="ECO:0000313" key="7">
    <source>
        <dbReference type="EMBL" id="KAF5342715.1"/>
    </source>
</evidence>
<evidence type="ECO:0000256" key="2">
    <source>
        <dbReference type="ARBA" id="ARBA00022679"/>
    </source>
</evidence>
<dbReference type="Gene3D" id="3.10.110.10">
    <property type="entry name" value="Ubiquitin Conjugating Enzyme"/>
    <property type="match status" value="1"/>
</dbReference>
<dbReference type="Gene3D" id="3.90.228.10">
    <property type="match status" value="1"/>
</dbReference>
<sequence>MPPNKNPRPESLSYLEPDAIPKNKRRKLSQPEVSSMTSNEISTHFDFSALSSKNATLKGRKRFGADLGLLKDACGTGTGIVGYGFKVAKIRPGDDDGSVELVINALGAEDQPQPEVLAVSVLVSDTSDYPKSHSYFSYSLSSTDTPPAVQKVIDSISENGNGKPLPDLVEKTLKDLSKSLNKSSGSGSCSAEAITVDSDDDGEDDLSDGGDTEPEEYFDEDDYYNSSSRDPHSLNTSLSSSRKFSLFKLQTDFVDTIASNYRPGLIRLGGDDFILSISLPVVDLTEMVEPRALAAWDRKLLKKPQNLVLLISGWTGMYPYPLGSSSSSSAKPPTLKFKVGLSPSYKPSQEHAKEACRNFGLIVMDAEDELALKKEKERAEALALAQWEASFGADGDGTDDIDANNANDSGTGTSTPNPNNAYPTPAEDDFGSDSENPKSKQDKEDKGTFEPISLSFSLESLLNSHFIKLVQIRQRWGLGWAGAEMVLKECESRQVGEGEVMGDKVLKKLVEGADREERKMGSERENGKGGSEGVGVGGRLPHDPLQQVNRTGGEQELNLPLTAFSYLVRRLMLVADYEALKPYVCDSTLCSYQYYSFGLGPSLEYEIIHNSSTVDLLVSLTYSSAAEGVLDEPLPVGIGLRVNPVDPKKIIQPPTTHRGFPVPNGAVATAGWTGAGAVEPKKPRAGPDGLVDFDELSMGERRVAIMVLIDSLPSIDDMKKHLDRKVRSGKCKPTLKEMNAQILPAAWLVLRWIVGSCLADLEEITSGEEHIKHIDDTTWRQYRFTVGAPDAEDKFKTATEEAQSRDANAKVYPSLYAFHGSPLRNWHSIIRNGLWYKTVTHGRAYGNGVYLAKQAEVSMGHYATAAATAWRHSRSRPQSCVTLAEVVNLPNEFVSNNPYFVVQHTSWIVCRYLLVKGAHYSETGELITSSKKKSEPTHAAVPYVQLDPTQAITLGGQALAVPEPSFQLDQLLQALHAQAQTTEDENDETDGEVFNYDYSANANGKGKEKVVIVLDEDEDEDDDAYIDEDGDIEMIDIFPSDSNHSGSKASASSKSKGKANANAKPADDWVHDPEWVRNAVPMLLPAPQAANRGATAALQRELKAMLKEQDSATSLKELGWYMPPEFIGDNLFQWIVEMHSFDEDIVIAKDMKKEKVNSIVFELRFPPDFPLSPPFFRIITPRFLPFIHGGGGHVTGGGSICMDLLTSSGWLPSYSIPAIIMQIKLAISNPDPRPARLASNWTQHYTVGEALQGYKRAAATHGWQLPDGIDSLVR</sequence>
<evidence type="ECO:0000256" key="1">
    <source>
        <dbReference type="ARBA" id="ARBA00022676"/>
    </source>
</evidence>
<accession>A0A8H5FMK6</accession>
<proteinExistence type="predicted"/>
<feature type="compositionally biased region" description="Basic and acidic residues" evidence="5">
    <location>
        <begin position="513"/>
        <end position="527"/>
    </location>
</feature>
<keyword evidence="8" id="KW-1185">Reference proteome</keyword>
<dbReference type="AlphaFoldDB" id="A0A8H5FMK6"/>
<evidence type="ECO:0000256" key="3">
    <source>
        <dbReference type="ARBA" id="ARBA00022695"/>
    </source>
</evidence>
<feature type="region of interest" description="Disordered" evidence="5">
    <location>
        <begin position="180"/>
        <end position="235"/>
    </location>
</feature>
<dbReference type="GO" id="GO:0003950">
    <property type="term" value="F:NAD+ poly-ADP-ribosyltransferase activity"/>
    <property type="evidence" value="ECO:0007669"/>
    <property type="project" value="InterPro"/>
</dbReference>
<feature type="region of interest" description="Disordered" evidence="5">
    <location>
        <begin position="513"/>
        <end position="542"/>
    </location>
</feature>
<dbReference type="InterPro" id="IPR051838">
    <property type="entry name" value="ARTD_PARP"/>
</dbReference>
<gene>
    <name evidence="7" type="ORF">D9758_015872</name>
</gene>
<evidence type="ECO:0000313" key="8">
    <source>
        <dbReference type="Proteomes" id="UP000559256"/>
    </source>
</evidence>
<dbReference type="InterPro" id="IPR016135">
    <property type="entry name" value="UBQ-conjugating_enzyme/RWD"/>
</dbReference>
<comment type="caution">
    <text evidence="7">The sequence shown here is derived from an EMBL/GenBank/DDBJ whole genome shotgun (WGS) entry which is preliminary data.</text>
</comment>
<feature type="region of interest" description="Disordered" evidence="5">
    <location>
        <begin position="393"/>
        <end position="447"/>
    </location>
</feature>
<feature type="compositionally biased region" description="Low complexity" evidence="5">
    <location>
        <begin position="415"/>
        <end position="425"/>
    </location>
</feature>
<dbReference type="CDD" id="cd23802">
    <property type="entry name" value="UBCc_UBE2Q"/>
    <property type="match status" value="1"/>
</dbReference>
<dbReference type="PANTHER" id="PTHR21328">
    <property type="entry name" value="POLY ADP-RIBOSE POLYMERASE FAMILY, MEMBER PARP"/>
    <property type="match status" value="1"/>
</dbReference>
<feature type="domain" description="UBC core" evidence="6">
    <location>
        <begin position="1093"/>
        <end position="1274"/>
    </location>
</feature>
<dbReference type="InterPro" id="IPR000608">
    <property type="entry name" value="UBC"/>
</dbReference>
<dbReference type="EMBL" id="JAACJM010000159">
    <property type="protein sequence ID" value="KAF5342715.1"/>
    <property type="molecule type" value="Genomic_DNA"/>
</dbReference>
<keyword evidence="3" id="KW-0548">Nucleotidyltransferase</keyword>